<proteinExistence type="predicted"/>
<accession>A0A7W0C981</accession>
<gene>
    <name evidence="3" type="ORF">HNR65_001752</name>
</gene>
<dbReference type="PANTHER" id="PTHR43016:SF13">
    <property type="entry name" value="PRESEQUENCE PROTEASE, MITOCHONDRIAL"/>
    <property type="match status" value="1"/>
</dbReference>
<evidence type="ECO:0000313" key="4">
    <source>
        <dbReference type="Proteomes" id="UP000525298"/>
    </source>
</evidence>
<reference evidence="3 4" key="1">
    <citation type="submission" date="2020-07" db="EMBL/GenBank/DDBJ databases">
        <title>Genomic Encyclopedia of Type Strains, Phase IV (KMG-IV): sequencing the most valuable type-strain genomes for metagenomic binning, comparative biology and taxonomic classification.</title>
        <authorList>
            <person name="Goeker M."/>
        </authorList>
    </citation>
    <scope>NUCLEOTIDE SEQUENCE [LARGE SCALE GENOMIC DNA]</scope>
    <source>
        <strain evidence="3 4">DSM 17721</strain>
    </source>
</reference>
<dbReference type="FunFam" id="3.30.830.10:FF:000011">
    <property type="entry name" value="Presequence protease, mitochondrial"/>
    <property type="match status" value="1"/>
</dbReference>
<dbReference type="GO" id="GO:0006508">
    <property type="term" value="P:proteolysis"/>
    <property type="evidence" value="ECO:0007669"/>
    <property type="project" value="InterPro"/>
</dbReference>
<dbReference type="InterPro" id="IPR055130">
    <property type="entry name" value="PreP_C"/>
</dbReference>
<dbReference type="InterPro" id="IPR013578">
    <property type="entry name" value="Peptidase_M16C_assoc"/>
</dbReference>
<dbReference type="AlphaFoldDB" id="A0A7W0C981"/>
<dbReference type="RefSeq" id="WP_181551087.1">
    <property type="nucleotide sequence ID" value="NZ_JACDUS010000004.1"/>
</dbReference>
<dbReference type="InterPro" id="IPR003309">
    <property type="entry name" value="SCAN_dom"/>
</dbReference>
<dbReference type="InterPro" id="IPR011249">
    <property type="entry name" value="Metalloenz_LuxS/M16"/>
</dbReference>
<evidence type="ECO:0000256" key="1">
    <source>
        <dbReference type="SAM" id="Coils"/>
    </source>
</evidence>
<dbReference type="SMART" id="SM01264">
    <property type="entry name" value="M16C_associated"/>
    <property type="match status" value="1"/>
</dbReference>
<dbReference type="PROSITE" id="PS50804">
    <property type="entry name" value="SCAN_BOX"/>
    <property type="match status" value="1"/>
</dbReference>
<dbReference type="InterPro" id="IPR011765">
    <property type="entry name" value="Pept_M16_N"/>
</dbReference>
<dbReference type="Proteomes" id="UP000525298">
    <property type="component" value="Unassembled WGS sequence"/>
</dbReference>
<dbReference type="EMBL" id="JACDUS010000004">
    <property type="protein sequence ID" value="MBA2881425.1"/>
    <property type="molecule type" value="Genomic_DNA"/>
</dbReference>
<keyword evidence="1" id="KW-0175">Coiled coil</keyword>
<dbReference type="InterPro" id="IPR007863">
    <property type="entry name" value="Peptidase_M16_C"/>
</dbReference>
<dbReference type="Pfam" id="PF22516">
    <property type="entry name" value="PreP_C"/>
    <property type="match status" value="1"/>
</dbReference>
<name>A0A7W0C981_9BACT</name>
<dbReference type="GO" id="GO:0046872">
    <property type="term" value="F:metal ion binding"/>
    <property type="evidence" value="ECO:0007669"/>
    <property type="project" value="InterPro"/>
</dbReference>
<dbReference type="Gene3D" id="3.30.830.10">
    <property type="entry name" value="Metalloenzyme, LuxS/M16 peptidase-like"/>
    <property type="match status" value="4"/>
</dbReference>
<feature type="coiled-coil region" evidence="1">
    <location>
        <begin position="489"/>
        <end position="528"/>
    </location>
</feature>
<comment type="caution">
    <text evidence="3">The sequence shown here is derived from an EMBL/GenBank/DDBJ whole genome shotgun (WGS) entry which is preliminary data.</text>
</comment>
<feature type="domain" description="SCAN box" evidence="2">
    <location>
        <begin position="284"/>
        <end position="330"/>
    </location>
</feature>
<sequence length="994" mass="112110">MELTEDPRNPDLKPGDQKGGFRIEKVMELPEINGFYYELKHLPTGAAHIHISREDPENAFSVVFKTVPADSTGVAHILEHTVLCGSRNYPVRDPFFSMMKRSLSTFMNALTASDWTMYPFATQNEKDFYNLMSVYLDAAFFPRIDELSFKQEGHRLEFETDPADGRQHLVYKGVVFNEMKGAMSSPDQVMGRSLLNALYPDTTYSNNSGGDPEQIPQLTHEQLKAFHARHYHPSNAYFYTYGNLPLARHLEFIEDTVLCQFSPIDPATGVPSQPRWTDPKTAVYYYPMDPEETTEKKAQACVAWLTADIREAYEVLVLSVLEQVLLGNPGAPLRKALMDSQLGSTLSDGSGLDADNKDTLFACGLKDVNAEDAEKIEKIIFEVFSDLAENGVERRLVESAIHQIEFHRKEVTNTPFPYGLKLLLRFCGDWLHQGQPDVALQFDSLVRRFFQELETTDLLENRIRKYFINNPHRVHMTLEPDPELYEKRRAREEQRLAAIEKDLTEDDREKIQQDAQKLVQLQESLEDLSCLPMLSKTDIAPDIRVVHPSGVVENPPVELYEQPSSGILYCKSVFGIQNLEPDLIDLLPLFCHAMTQTGTADYDYVELARRIDQYTGGLGFSVSASRMFSQSSAVCLPVLHFSGKCLSRNISSMFDLIRDLVSRYAFSDTDRLRDLLLEVRAEMESSVVHNGHRLAMSLAARNFSTASALNETWHGIHQIKTIKNLTADLNPEKLKTLAANLERMAGTVFHENNMRTALIGEPADLETALPLAKDICQKMPTAAGCGFEPPDFTADPEIPREGWATATAVSFVAKVIETRPMDHPDAPVLAVISKLLKSMFLHREIREKGGAYGGFSLYQMENGQFYFGSYRDPHIVRTLEVYDAALEFITSGDYDRENIEEAVLQVCADLDRPDPPGPAAFKAFYRRLIGLSDELRRKFKQGVLEVDLEQVRNAADKYFSTSGTNAAVAVISSQDLIEEANRQLGDRALIPYRI</sequence>
<keyword evidence="4" id="KW-1185">Reference proteome</keyword>
<organism evidence="3 4">
    <name type="scientific">Desulfosalsimonas propionicica</name>
    <dbReference type="NCBI Taxonomy" id="332175"/>
    <lineage>
        <taxon>Bacteria</taxon>
        <taxon>Pseudomonadati</taxon>
        <taxon>Thermodesulfobacteriota</taxon>
        <taxon>Desulfobacteria</taxon>
        <taxon>Desulfobacterales</taxon>
        <taxon>Desulfosalsimonadaceae</taxon>
        <taxon>Desulfosalsimonas</taxon>
    </lineage>
</organism>
<evidence type="ECO:0000313" key="3">
    <source>
        <dbReference type="EMBL" id="MBA2881425.1"/>
    </source>
</evidence>
<protein>
    <recommendedName>
        <fullName evidence="2">SCAN box domain-containing protein</fullName>
    </recommendedName>
</protein>
<dbReference type="Pfam" id="PF08367">
    <property type="entry name" value="M16C_assoc"/>
    <property type="match status" value="1"/>
</dbReference>
<dbReference type="SUPFAM" id="SSF63411">
    <property type="entry name" value="LuxS/MPP-like metallohydrolase"/>
    <property type="match status" value="4"/>
</dbReference>
<dbReference type="PANTHER" id="PTHR43016">
    <property type="entry name" value="PRESEQUENCE PROTEASE"/>
    <property type="match status" value="1"/>
</dbReference>
<dbReference type="Pfam" id="PF05193">
    <property type="entry name" value="Peptidase_M16_C"/>
    <property type="match status" value="1"/>
</dbReference>
<evidence type="ECO:0000259" key="2">
    <source>
        <dbReference type="PROSITE" id="PS50804"/>
    </source>
</evidence>
<dbReference type="Pfam" id="PF00675">
    <property type="entry name" value="Peptidase_M16"/>
    <property type="match status" value="1"/>
</dbReference>